<organism evidence="1">
    <name type="scientific">Desulfitobacterium hafniense</name>
    <name type="common">Desulfitobacterium frappieri</name>
    <dbReference type="NCBI Taxonomy" id="49338"/>
    <lineage>
        <taxon>Bacteria</taxon>
        <taxon>Bacillati</taxon>
        <taxon>Bacillota</taxon>
        <taxon>Clostridia</taxon>
        <taxon>Eubacteriales</taxon>
        <taxon>Desulfitobacteriaceae</taxon>
        <taxon>Desulfitobacterium</taxon>
    </lineage>
</organism>
<proteinExistence type="predicted"/>
<protein>
    <submittedName>
        <fullName evidence="1">Uncharacterized protein</fullName>
    </submittedName>
</protein>
<sequence>MHDIELLYIEDILAIHEEAIKSFGGSLELYKDFCQKSGVSLTNNIPILIMKNILQSMKRRQCSGIS</sequence>
<dbReference type="AlphaFoldDB" id="A0A098B3M4"/>
<accession>A0A098B3M4</accession>
<gene>
    <name evidence="1" type="ORF">DPCES_3075</name>
</gene>
<dbReference type="PATRIC" id="fig|49338.4.peg.3313"/>
<name>A0A098B3M4_DESHA</name>
<evidence type="ECO:0000313" key="1">
    <source>
        <dbReference type="EMBL" id="CDX02962.1"/>
    </source>
</evidence>
<reference evidence="1" key="1">
    <citation type="submission" date="2014-07" db="EMBL/GenBank/DDBJ databases">
        <authorList>
            <person name="Hornung V.Bastian."/>
        </authorList>
    </citation>
    <scope>NUCLEOTIDE SEQUENCE</scope>
    <source>
        <strain evidence="1">PCE-S</strain>
    </source>
</reference>
<dbReference type="EMBL" id="LK996017">
    <property type="protein sequence ID" value="CDX02962.1"/>
    <property type="molecule type" value="Genomic_DNA"/>
</dbReference>